<protein>
    <submittedName>
        <fullName evidence="1">Uncharacterized protein</fullName>
    </submittedName>
</protein>
<accession>A0AAV5MPS3</accession>
<keyword evidence="2" id="KW-1185">Reference proteome</keyword>
<dbReference type="Proteomes" id="UP001054252">
    <property type="component" value="Unassembled WGS sequence"/>
</dbReference>
<comment type="caution">
    <text evidence="1">The sequence shown here is derived from an EMBL/GenBank/DDBJ whole genome shotgun (WGS) entry which is preliminary data.</text>
</comment>
<dbReference type="AlphaFoldDB" id="A0AAV5MPS3"/>
<gene>
    <name evidence="1" type="ORF">SLEP1_g57290</name>
</gene>
<name>A0AAV5MPS3_9ROSI</name>
<dbReference type="EMBL" id="BPVZ01000379">
    <property type="protein sequence ID" value="GKV50587.1"/>
    <property type="molecule type" value="Genomic_DNA"/>
</dbReference>
<evidence type="ECO:0000313" key="1">
    <source>
        <dbReference type="EMBL" id="GKV50587.1"/>
    </source>
</evidence>
<organism evidence="1 2">
    <name type="scientific">Rubroshorea leprosula</name>
    <dbReference type="NCBI Taxonomy" id="152421"/>
    <lineage>
        <taxon>Eukaryota</taxon>
        <taxon>Viridiplantae</taxon>
        <taxon>Streptophyta</taxon>
        <taxon>Embryophyta</taxon>
        <taxon>Tracheophyta</taxon>
        <taxon>Spermatophyta</taxon>
        <taxon>Magnoliopsida</taxon>
        <taxon>eudicotyledons</taxon>
        <taxon>Gunneridae</taxon>
        <taxon>Pentapetalae</taxon>
        <taxon>rosids</taxon>
        <taxon>malvids</taxon>
        <taxon>Malvales</taxon>
        <taxon>Dipterocarpaceae</taxon>
        <taxon>Rubroshorea</taxon>
    </lineage>
</organism>
<proteinExistence type="predicted"/>
<evidence type="ECO:0000313" key="2">
    <source>
        <dbReference type="Proteomes" id="UP001054252"/>
    </source>
</evidence>
<sequence>MVASCPKIAETSASAILGKIGTNRLVKIEIEGKGW</sequence>
<reference evidence="1 2" key="1">
    <citation type="journal article" date="2021" name="Commun. Biol.">
        <title>The genome of Shorea leprosula (Dipterocarpaceae) highlights the ecological relevance of drought in aseasonal tropical rainforests.</title>
        <authorList>
            <person name="Ng K.K.S."/>
            <person name="Kobayashi M.J."/>
            <person name="Fawcett J.A."/>
            <person name="Hatakeyama M."/>
            <person name="Paape T."/>
            <person name="Ng C.H."/>
            <person name="Ang C.C."/>
            <person name="Tnah L.H."/>
            <person name="Lee C.T."/>
            <person name="Nishiyama T."/>
            <person name="Sese J."/>
            <person name="O'Brien M.J."/>
            <person name="Copetti D."/>
            <person name="Mohd Noor M.I."/>
            <person name="Ong R.C."/>
            <person name="Putra M."/>
            <person name="Sireger I.Z."/>
            <person name="Indrioko S."/>
            <person name="Kosugi Y."/>
            <person name="Izuno A."/>
            <person name="Isagi Y."/>
            <person name="Lee S.L."/>
            <person name="Shimizu K.K."/>
        </authorList>
    </citation>
    <scope>NUCLEOTIDE SEQUENCE [LARGE SCALE GENOMIC DNA]</scope>
    <source>
        <strain evidence="1">214</strain>
    </source>
</reference>